<keyword evidence="5" id="KW-1185">Reference proteome</keyword>
<sequence>MPLVYTLVKRKDMSKGATEGSTLYHAQTSITKQLTLNKICTRIENLCTASRGEIILVLDGLIKVMNEALSDGESIHLGEFGSFRMVAGSKGSPTIDGFSTALFNRAHIVFYPGTMLKNIVNTVSFERYVPKKDASSESSGGGNTGGTGGDGGDERPGEL</sequence>
<feature type="compositionally biased region" description="Gly residues" evidence="2">
    <location>
        <begin position="139"/>
        <end position="150"/>
    </location>
</feature>
<dbReference type="EMBL" id="WNCN01000008">
    <property type="protein sequence ID" value="MTU39377.1"/>
    <property type="molecule type" value="Genomic_DNA"/>
</dbReference>
<dbReference type="InterPro" id="IPR010992">
    <property type="entry name" value="IHF-like_DNA-bd_dom_sf"/>
</dbReference>
<evidence type="ECO:0000256" key="1">
    <source>
        <dbReference type="ARBA" id="ARBA00023125"/>
    </source>
</evidence>
<dbReference type="SUPFAM" id="SSF47729">
    <property type="entry name" value="IHF-like DNA-binding proteins"/>
    <property type="match status" value="1"/>
</dbReference>
<proteinExistence type="predicted"/>
<reference evidence="4 5" key="1">
    <citation type="journal article" date="2019" name="Nat. Med.">
        <title>A library of human gut bacterial isolates paired with longitudinal multiomics data enables mechanistic microbiome research.</title>
        <authorList>
            <person name="Poyet M."/>
            <person name="Groussin M."/>
            <person name="Gibbons S.M."/>
            <person name="Avila-Pacheco J."/>
            <person name="Jiang X."/>
            <person name="Kearney S.M."/>
            <person name="Perrotta A.R."/>
            <person name="Berdy B."/>
            <person name="Zhao S."/>
            <person name="Lieberman T.D."/>
            <person name="Swanson P.K."/>
            <person name="Smith M."/>
            <person name="Roesemann S."/>
            <person name="Alexander J.E."/>
            <person name="Rich S.A."/>
            <person name="Livny J."/>
            <person name="Vlamakis H."/>
            <person name="Clish C."/>
            <person name="Bullock K."/>
            <person name="Deik A."/>
            <person name="Scott J."/>
            <person name="Pierce K.A."/>
            <person name="Xavier R.J."/>
            <person name="Alm E.J."/>
        </authorList>
    </citation>
    <scope>NUCLEOTIDE SEQUENCE [LARGE SCALE GENOMIC DNA]</scope>
    <source>
        <strain evidence="4 5">BIOML-A29</strain>
    </source>
</reference>
<dbReference type="Gene3D" id="4.10.520.10">
    <property type="entry name" value="IHF-like DNA-binding proteins"/>
    <property type="match status" value="1"/>
</dbReference>
<dbReference type="Pfam" id="PF18291">
    <property type="entry name" value="HU-HIG"/>
    <property type="match status" value="1"/>
</dbReference>
<dbReference type="InterPro" id="IPR041607">
    <property type="entry name" value="HU-HIG"/>
</dbReference>
<keyword evidence="1" id="KW-0238">DNA-binding</keyword>
<organism evidence="4 5">
    <name type="scientific">Parabacteroides merdae</name>
    <dbReference type="NCBI Taxonomy" id="46503"/>
    <lineage>
        <taxon>Bacteria</taxon>
        <taxon>Pseudomonadati</taxon>
        <taxon>Bacteroidota</taxon>
        <taxon>Bacteroidia</taxon>
        <taxon>Bacteroidales</taxon>
        <taxon>Tannerellaceae</taxon>
        <taxon>Parabacteroides</taxon>
    </lineage>
</organism>
<comment type="caution">
    <text evidence="4">The sequence shown here is derived from an EMBL/GenBank/DDBJ whole genome shotgun (WGS) entry which is preliminary data.</text>
</comment>
<dbReference type="InterPro" id="IPR005902">
    <property type="entry name" value="HU_DNA-bd_put"/>
</dbReference>
<evidence type="ECO:0000256" key="2">
    <source>
        <dbReference type="SAM" id="MobiDB-lite"/>
    </source>
</evidence>
<dbReference type="RefSeq" id="WP_154291816.1">
    <property type="nucleotide sequence ID" value="NZ_DAWDVS010000010.1"/>
</dbReference>
<feature type="region of interest" description="Disordered" evidence="2">
    <location>
        <begin position="131"/>
        <end position="159"/>
    </location>
</feature>
<protein>
    <recommendedName>
        <fullName evidence="3">HU domain-containing protein</fullName>
    </recommendedName>
</protein>
<evidence type="ECO:0000313" key="4">
    <source>
        <dbReference type="EMBL" id="MTU39377.1"/>
    </source>
</evidence>
<evidence type="ECO:0000313" key="5">
    <source>
        <dbReference type="Proteomes" id="UP000434916"/>
    </source>
</evidence>
<gene>
    <name evidence="4" type="ORF">GMD82_07735</name>
</gene>
<name>A0ABW9S9Z8_9BACT</name>
<evidence type="ECO:0000259" key="3">
    <source>
        <dbReference type="Pfam" id="PF18291"/>
    </source>
</evidence>
<feature type="domain" description="HU" evidence="3">
    <location>
        <begin position="1"/>
        <end position="127"/>
    </location>
</feature>
<dbReference type="Proteomes" id="UP000434916">
    <property type="component" value="Unassembled WGS sequence"/>
</dbReference>
<accession>A0ABW9S9Z8</accession>
<dbReference type="NCBIfam" id="TIGR01201">
    <property type="entry name" value="HU_rel"/>
    <property type="match status" value="1"/>
</dbReference>